<dbReference type="PANTHER" id="PTHR12526:SF624">
    <property type="entry name" value="BLR6297 PROTEIN"/>
    <property type="match status" value="1"/>
</dbReference>
<dbReference type="CDD" id="cd03794">
    <property type="entry name" value="GT4_WbuB-like"/>
    <property type="match status" value="1"/>
</dbReference>
<keyword evidence="1" id="KW-0328">Glycosyltransferase</keyword>
<sequence length="415" mass="46462">MPYSLDRRVRAECSSLVAAGYGVSVICPAGEGEAARYELDGVHVHTYAPPPATSGALSYIWEFAYCWIRTALLSLYVLRKHGFDVIQACNPPDTYWLLALLYKPFRKRFVYDQHDLCPEVFEARFGRRGLLYRAVRVLERGSYRVADKVVATNTSYRQIAMTRGRRSASDVRIVMSCPDPSRLRPGPAVPELRAGRRFLVTYLGIMGPQDGVDRLLRAIAHYVHVLGRTDCQFGLLGYGDSLPALRELADKLEIGPWVTFTGRVGPDEVRRWLSTADLGITPDPKCDFNDRSTMNKTLEYMAHGLPVVATDLVETRRSARGAAAYVTTEEELAEQVAALLDAPAKRKEMGALGRERIERTLYWDKQAIRYVGLFDELLGVQRRTIDLTGRVVHLPDRAAMAHTRSAAATRALGEK</sequence>
<dbReference type="Proteomes" id="UP000800981">
    <property type="component" value="Unassembled WGS sequence"/>
</dbReference>
<dbReference type="Gene3D" id="3.40.50.2000">
    <property type="entry name" value="Glycogen Phosphorylase B"/>
    <property type="match status" value="2"/>
</dbReference>
<evidence type="ECO:0000313" key="5">
    <source>
        <dbReference type="Proteomes" id="UP000800981"/>
    </source>
</evidence>
<reference evidence="4 5" key="1">
    <citation type="submission" date="2020-03" db="EMBL/GenBank/DDBJ databases">
        <title>Two novel Motilibacter sp.</title>
        <authorList>
            <person name="Liu S."/>
        </authorList>
    </citation>
    <scope>NUCLEOTIDE SEQUENCE [LARGE SCALE GENOMIC DNA]</scope>
    <source>
        <strain evidence="4 5">E257</strain>
    </source>
</reference>
<protein>
    <submittedName>
        <fullName evidence="4">Glycosyltransferase family 4 protein</fullName>
    </submittedName>
</protein>
<name>A0ABX0GWC9_9ACTN</name>
<dbReference type="PANTHER" id="PTHR12526">
    <property type="entry name" value="GLYCOSYLTRANSFERASE"/>
    <property type="match status" value="1"/>
</dbReference>
<dbReference type="Pfam" id="PF13579">
    <property type="entry name" value="Glyco_trans_4_4"/>
    <property type="match status" value="1"/>
</dbReference>
<accession>A0ABX0GWC9</accession>
<evidence type="ECO:0000259" key="3">
    <source>
        <dbReference type="Pfam" id="PF13579"/>
    </source>
</evidence>
<dbReference type="Pfam" id="PF13692">
    <property type="entry name" value="Glyco_trans_1_4"/>
    <property type="match status" value="1"/>
</dbReference>
<dbReference type="InterPro" id="IPR028098">
    <property type="entry name" value="Glyco_trans_4-like_N"/>
</dbReference>
<evidence type="ECO:0000256" key="1">
    <source>
        <dbReference type="ARBA" id="ARBA00022676"/>
    </source>
</evidence>
<comment type="caution">
    <text evidence="4">The sequence shown here is derived from an EMBL/GenBank/DDBJ whole genome shotgun (WGS) entry which is preliminary data.</text>
</comment>
<keyword evidence="2" id="KW-0808">Transferase</keyword>
<keyword evidence="5" id="KW-1185">Reference proteome</keyword>
<evidence type="ECO:0000256" key="2">
    <source>
        <dbReference type="ARBA" id="ARBA00022679"/>
    </source>
</evidence>
<proteinExistence type="predicted"/>
<organism evidence="4 5">
    <name type="scientific">Motilibacter deserti</name>
    <dbReference type="NCBI Taxonomy" id="2714956"/>
    <lineage>
        <taxon>Bacteria</taxon>
        <taxon>Bacillati</taxon>
        <taxon>Actinomycetota</taxon>
        <taxon>Actinomycetes</taxon>
        <taxon>Motilibacterales</taxon>
        <taxon>Motilibacteraceae</taxon>
        <taxon>Motilibacter</taxon>
    </lineage>
</organism>
<gene>
    <name evidence="4" type="ORF">G9H71_11515</name>
</gene>
<evidence type="ECO:0000313" key="4">
    <source>
        <dbReference type="EMBL" id="NHC14406.1"/>
    </source>
</evidence>
<feature type="domain" description="Glycosyltransferase subfamily 4-like N-terminal" evidence="3">
    <location>
        <begin position="7"/>
        <end position="167"/>
    </location>
</feature>
<dbReference type="SUPFAM" id="SSF53756">
    <property type="entry name" value="UDP-Glycosyltransferase/glycogen phosphorylase"/>
    <property type="match status" value="1"/>
</dbReference>
<dbReference type="EMBL" id="JAANNP010000006">
    <property type="protein sequence ID" value="NHC14406.1"/>
    <property type="molecule type" value="Genomic_DNA"/>
</dbReference>